<gene>
    <name evidence="3" type="ORF">OG375_25605</name>
</gene>
<dbReference type="RefSeq" id="WP_328368085.1">
    <property type="nucleotide sequence ID" value="NZ_CP107936.1"/>
</dbReference>
<keyword evidence="4" id="KW-1185">Reference proteome</keyword>
<feature type="signal peptide" evidence="2">
    <location>
        <begin position="1"/>
        <end position="34"/>
    </location>
</feature>
<proteinExistence type="predicted"/>
<feature type="compositionally biased region" description="Low complexity" evidence="1">
    <location>
        <begin position="63"/>
        <end position="77"/>
    </location>
</feature>
<reference evidence="3 4" key="1">
    <citation type="submission" date="2022-10" db="EMBL/GenBank/DDBJ databases">
        <title>The complete genomes of actinobacterial strains from the NBC collection.</title>
        <authorList>
            <person name="Joergensen T.S."/>
            <person name="Alvarez Arevalo M."/>
            <person name="Sterndorff E.B."/>
            <person name="Faurdal D."/>
            <person name="Vuksanovic O."/>
            <person name="Mourched A.-S."/>
            <person name="Charusanti P."/>
            <person name="Shaw S."/>
            <person name="Blin K."/>
            <person name="Weber T."/>
        </authorList>
    </citation>
    <scope>NUCLEOTIDE SEQUENCE [LARGE SCALE GENOMIC DNA]</scope>
    <source>
        <strain evidence="3 4">NBC_00396</strain>
    </source>
</reference>
<sequence length="170" mass="17393">MEPGDLLERPITVHLASRVTLLAALLLLPLTACADPEGAGPLAAPSASDTPTLDAPTSRAFRPAQPAATPSAAFTPPLSRTLRPPIGIPPKPPKPTPPTDLRDNGLITGHITRGGGGPCYGLVAEDGRAYALHGPGYGNLTEGSFVTLRIVSRSSDIDCGPGIRVSIVAP</sequence>
<evidence type="ECO:0000313" key="4">
    <source>
        <dbReference type="Proteomes" id="UP001346877"/>
    </source>
</evidence>
<feature type="compositionally biased region" description="Pro residues" evidence="1">
    <location>
        <begin position="86"/>
        <end position="98"/>
    </location>
</feature>
<organism evidence="3 4">
    <name type="scientific">Micromonospora zamorensis</name>
    <dbReference type="NCBI Taxonomy" id="709883"/>
    <lineage>
        <taxon>Bacteria</taxon>
        <taxon>Bacillati</taxon>
        <taxon>Actinomycetota</taxon>
        <taxon>Actinomycetes</taxon>
        <taxon>Micromonosporales</taxon>
        <taxon>Micromonosporaceae</taxon>
        <taxon>Micromonospora</taxon>
    </lineage>
</organism>
<dbReference type="Proteomes" id="UP001346877">
    <property type="component" value="Chromosome"/>
</dbReference>
<feature type="chain" id="PRO_5047353249" evidence="2">
    <location>
        <begin position="35"/>
        <end position="170"/>
    </location>
</feature>
<evidence type="ECO:0000313" key="3">
    <source>
        <dbReference type="EMBL" id="WUI81256.1"/>
    </source>
</evidence>
<accession>A0ABZ1PB00</accession>
<keyword evidence="2" id="KW-0732">Signal</keyword>
<evidence type="ECO:0000256" key="2">
    <source>
        <dbReference type="SAM" id="SignalP"/>
    </source>
</evidence>
<dbReference type="EMBL" id="CP107941">
    <property type="protein sequence ID" value="WUI81256.1"/>
    <property type="molecule type" value="Genomic_DNA"/>
</dbReference>
<feature type="region of interest" description="Disordered" evidence="1">
    <location>
        <begin position="40"/>
        <end position="99"/>
    </location>
</feature>
<evidence type="ECO:0000256" key="1">
    <source>
        <dbReference type="SAM" id="MobiDB-lite"/>
    </source>
</evidence>
<protein>
    <submittedName>
        <fullName evidence="3">Uncharacterized protein</fullName>
    </submittedName>
</protein>
<name>A0ABZ1PB00_9ACTN</name>